<evidence type="ECO:0000256" key="1">
    <source>
        <dbReference type="PROSITE-ProRule" id="PRU00339"/>
    </source>
</evidence>
<protein>
    <submittedName>
        <fullName evidence="2">Tetratricopeptide repeat protein</fullName>
    </submittedName>
</protein>
<gene>
    <name evidence="2" type="ORF">FTW19_24935</name>
</gene>
<dbReference type="PANTHER" id="PTHR44998">
    <property type="match status" value="1"/>
</dbReference>
<accession>A0A5B9EJA0</accession>
<name>A0A5B9EJA0_9BACT</name>
<dbReference type="OrthoDB" id="9769030at2"/>
<dbReference type="InterPro" id="IPR011990">
    <property type="entry name" value="TPR-like_helical_dom_sf"/>
</dbReference>
<dbReference type="PANTHER" id="PTHR44998:SF1">
    <property type="entry name" value="UDP-N-ACETYLGLUCOSAMINE--PEPTIDE N-ACETYLGLUCOSAMINYLTRANSFERASE 110 KDA SUBUNIT"/>
    <property type="match status" value="1"/>
</dbReference>
<dbReference type="Gene3D" id="1.25.40.10">
    <property type="entry name" value="Tetratricopeptide repeat domain"/>
    <property type="match status" value="1"/>
</dbReference>
<keyword evidence="1" id="KW-0802">TPR repeat</keyword>
<dbReference type="PROSITE" id="PS50293">
    <property type="entry name" value="TPR_REGION"/>
    <property type="match status" value="1"/>
</dbReference>
<dbReference type="KEGG" id="talb:FTW19_24935"/>
<dbReference type="EMBL" id="CP042806">
    <property type="protein sequence ID" value="QEE30960.1"/>
    <property type="molecule type" value="Genomic_DNA"/>
</dbReference>
<sequence length="304" mass="34384">MPTEITTSDSYSRQDVLRILRLHPRQLAGWERAGLSVVKESYSFEDLVRLRRLRDLSTSRISSRSIRAGIDAMRRVSGMTNPLVEAASIARRGSRLVFRHSGALVDPVAQQLLFDFDPQTSRPLAVVHAHEAAIDKAMQVQEMFLQAVQLEEHTATIGQAQQIYVDLLELDPNHAPGCINLGTIYYNQKLYGRAEQLYRRATIADPSYALAFFDLGNVLDELQRLPEAVEAYKRAIALSPSYADAHYNLALTYERCAERRRALPHWLAYVRLDPIGPWATHARSQARRILAGEKLSIVKRHASK</sequence>
<reference evidence="2 3" key="1">
    <citation type="submission" date="2019-08" db="EMBL/GenBank/DDBJ databases">
        <title>Complete genome sequence of Terriglobus albidus strain ORNL.</title>
        <authorList>
            <person name="Podar M."/>
        </authorList>
    </citation>
    <scope>NUCLEOTIDE SEQUENCE [LARGE SCALE GENOMIC DNA]</scope>
    <source>
        <strain evidence="2 3">ORNL</strain>
    </source>
</reference>
<dbReference type="SMART" id="SM00028">
    <property type="entry name" value="TPR"/>
    <property type="match status" value="3"/>
</dbReference>
<dbReference type="Proteomes" id="UP000321820">
    <property type="component" value="Chromosome"/>
</dbReference>
<dbReference type="SUPFAM" id="SSF48452">
    <property type="entry name" value="TPR-like"/>
    <property type="match status" value="1"/>
</dbReference>
<dbReference type="Pfam" id="PF13414">
    <property type="entry name" value="TPR_11"/>
    <property type="match status" value="1"/>
</dbReference>
<dbReference type="Pfam" id="PF13432">
    <property type="entry name" value="TPR_16"/>
    <property type="match status" value="1"/>
</dbReference>
<organism evidence="2 3">
    <name type="scientific">Terriglobus albidus</name>
    <dbReference type="NCBI Taxonomy" id="1592106"/>
    <lineage>
        <taxon>Bacteria</taxon>
        <taxon>Pseudomonadati</taxon>
        <taxon>Acidobacteriota</taxon>
        <taxon>Terriglobia</taxon>
        <taxon>Terriglobales</taxon>
        <taxon>Acidobacteriaceae</taxon>
        <taxon>Terriglobus</taxon>
    </lineage>
</organism>
<dbReference type="PROSITE" id="PS50005">
    <property type="entry name" value="TPR"/>
    <property type="match status" value="1"/>
</dbReference>
<dbReference type="InterPro" id="IPR019734">
    <property type="entry name" value="TPR_rpt"/>
</dbReference>
<evidence type="ECO:0000313" key="3">
    <source>
        <dbReference type="Proteomes" id="UP000321820"/>
    </source>
</evidence>
<keyword evidence="3" id="KW-1185">Reference proteome</keyword>
<dbReference type="RefSeq" id="WP_147650254.1">
    <property type="nucleotide sequence ID" value="NZ_CP042806.1"/>
</dbReference>
<feature type="repeat" description="TPR" evidence="1">
    <location>
        <begin position="209"/>
        <end position="242"/>
    </location>
</feature>
<dbReference type="AlphaFoldDB" id="A0A5B9EJA0"/>
<evidence type="ECO:0000313" key="2">
    <source>
        <dbReference type="EMBL" id="QEE30960.1"/>
    </source>
</evidence>
<proteinExistence type="predicted"/>